<dbReference type="InterPro" id="IPR009057">
    <property type="entry name" value="Homeodomain-like_sf"/>
</dbReference>
<evidence type="ECO:0000259" key="5">
    <source>
        <dbReference type="PROSITE" id="PS50977"/>
    </source>
</evidence>
<dbReference type="GO" id="GO:0000976">
    <property type="term" value="F:transcription cis-regulatory region binding"/>
    <property type="evidence" value="ECO:0007669"/>
    <property type="project" value="TreeGrafter"/>
</dbReference>
<protein>
    <submittedName>
        <fullName evidence="6">Transcriptional regulator, TetR family</fullName>
    </submittedName>
</protein>
<keyword evidence="1" id="KW-0805">Transcription regulation</keyword>
<accession>A0A1I5IQ58</accession>
<dbReference type="InterPro" id="IPR004111">
    <property type="entry name" value="Repressor_TetR_C"/>
</dbReference>
<keyword evidence="2 4" id="KW-0238">DNA-binding</keyword>
<evidence type="ECO:0000313" key="6">
    <source>
        <dbReference type="EMBL" id="SFO62321.1"/>
    </source>
</evidence>
<dbReference type="Pfam" id="PF00440">
    <property type="entry name" value="TetR_N"/>
    <property type="match status" value="1"/>
</dbReference>
<dbReference type="Pfam" id="PF02909">
    <property type="entry name" value="TetR_C_1"/>
    <property type="match status" value="1"/>
</dbReference>
<feature type="DNA-binding region" description="H-T-H motif" evidence="4">
    <location>
        <begin position="56"/>
        <end position="75"/>
    </location>
</feature>
<dbReference type="InterPro" id="IPR050109">
    <property type="entry name" value="HTH-type_TetR-like_transc_reg"/>
</dbReference>
<gene>
    <name evidence="6" type="ORF">SAMN05216207_11174</name>
</gene>
<dbReference type="SUPFAM" id="SSF46689">
    <property type="entry name" value="Homeodomain-like"/>
    <property type="match status" value="1"/>
</dbReference>
<evidence type="ECO:0000256" key="3">
    <source>
        <dbReference type="ARBA" id="ARBA00023163"/>
    </source>
</evidence>
<dbReference type="PANTHER" id="PTHR30055:SF151">
    <property type="entry name" value="TRANSCRIPTIONAL REGULATORY PROTEIN"/>
    <property type="match status" value="1"/>
</dbReference>
<dbReference type="PROSITE" id="PS50977">
    <property type="entry name" value="HTH_TETR_2"/>
    <property type="match status" value="1"/>
</dbReference>
<dbReference type="GO" id="GO:0003700">
    <property type="term" value="F:DNA-binding transcription factor activity"/>
    <property type="evidence" value="ECO:0007669"/>
    <property type="project" value="TreeGrafter"/>
</dbReference>
<evidence type="ECO:0000256" key="2">
    <source>
        <dbReference type="ARBA" id="ARBA00023125"/>
    </source>
</evidence>
<sequence>MTTPPPVPEWYAQLVALLWRRARPRGQRGPRPSLDVDTVVAAALRLADRDGIEGVSMRAVARELGVGTMSLYPYIADKATLLALMVDTVYLQMPRGPLQHLHWRERLVRVADANLALLADHPWIDCLVSTQLPPGPGVMAKYEHELSAFDDLGLPDIAVDDCLTLLLVFVQGVGRAATAAEPTHSGEPADARGWGAIKPDLTDWSDWGNFARAVRIGAVARQASAKASGSARAYRSGLAVLTEGIAAVAAQTTDESEP</sequence>
<name>A0A1I5IQ58_PSUAM</name>
<keyword evidence="3" id="KW-0804">Transcription</keyword>
<evidence type="ECO:0000313" key="7">
    <source>
        <dbReference type="Proteomes" id="UP000199614"/>
    </source>
</evidence>
<reference evidence="6 7" key="1">
    <citation type="submission" date="2016-10" db="EMBL/GenBank/DDBJ databases">
        <authorList>
            <person name="de Groot N.N."/>
        </authorList>
    </citation>
    <scope>NUCLEOTIDE SEQUENCE [LARGE SCALE GENOMIC DNA]</scope>
    <source>
        <strain evidence="6 7">CGMCC 4.1877</strain>
    </source>
</reference>
<dbReference type="PANTHER" id="PTHR30055">
    <property type="entry name" value="HTH-TYPE TRANSCRIPTIONAL REGULATOR RUTR"/>
    <property type="match status" value="1"/>
</dbReference>
<dbReference type="STRING" id="260086.SAMN05216207_11174"/>
<dbReference type="Gene3D" id="1.10.10.60">
    <property type="entry name" value="Homeodomain-like"/>
    <property type="match status" value="1"/>
</dbReference>
<evidence type="ECO:0000256" key="4">
    <source>
        <dbReference type="PROSITE-ProRule" id="PRU00335"/>
    </source>
</evidence>
<organism evidence="6 7">
    <name type="scientific">Pseudonocardia ammonioxydans</name>
    <dbReference type="NCBI Taxonomy" id="260086"/>
    <lineage>
        <taxon>Bacteria</taxon>
        <taxon>Bacillati</taxon>
        <taxon>Actinomycetota</taxon>
        <taxon>Actinomycetes</taxon>
        <taxon>Pseudonocardiales</taxon>
        <taxon>Pseudonocardiaceae</taxon>
        <taxon>Pseudonocardia</taxon>
    </lineage>
</organism>
<dbReference type="InterPro" id="IPR001647">
    <property type="entry name" value="HTH_TetR"/>
</dbReference>
<proteinExistence type="predicted"/>
<dbReference type="InterPro" id="IPR036271">
    <property type="entry name" value="Tet_transcr_reg_TetR-rel_C_sf"/>
</dbReference>
<dbReference type="SUPFAM" id="SSF48498">
    <property type="entry name" value="Tetracyclin repressor-like, C-terminal domain"/>
    <property type="match status" value="1"/>
</dbReference>
<dbReference type="GO" id="GO:0045892">
    <property type="term" value="P:negative regulation of DNA-templated transcription"/>
    <property type="evidence" value="ECO:0007669"/>
    <property type="project" value="InterPro"/>
</dbReference>
<dbReference type="Proteomes" id="UP000199614">
    <property type="component" value="Unassembled WGS sequence"/>
</dbReference>
<dbReference type="AlphaFoldDB" id="A0A1I5IQ58"/>
<feature type="domain" description="HTH tetR-type" evidence="5">
    <location>
        <begin position="33"/>
        <end position="93"/>
    </location>
</feature>
<dbReference type="Gene3D" id="1.10.357.10">
    <property type="entry name" value="Tetracycline Repressor, domain 2"/>
    <property type="match status" value="1"/>
</dbReference>
<keyword evidence="7" id="KW-1185">Reference proteome</keyword>
<evidence type="ECO:0000256" key="1">
    <source>
        <dbReference type="ARBA" id="ARBA00023015"/>
    </source>
</evidence>
<dbReference type="EMBL" id="FOUY01000117">
    <property type="protein sequence ID" value="SFO62321.1"/>
    <property type="molecule type" value="Genomic_DNA"/>
</dbReference>